<dbReference type="AlphaFoldDB" id="A0A1W0W523"/>
<dbReference type="Proteomes" id="UP000000768">
    <property type="component" value="Chromosome 2"/>
</dbReference>
<proteinExistence type="predicted"/>
<feature type="compositionally biased region" description="Basic and acidic residues" evidence="1">
    <location>
        <begin position="114"/>
        <end position="133"/>
    </location>
</feature>
<organism evidence="2 3">
    <name type="scientific">Sorghum bicolor</name>
    <name type="common">Sorghum</name>
    <name type="synonym">Sorghum vulgare</name>
    <dbReference type="NCBI Taxonomy" id="4558"/>
    <lineage>
        <taxon>Eukaryota</taxon>
        <taxon>Viridiplantae</taxon>
        <taxon>Streptophyta</taxon>
        <taxon>Embryophyta</taxon>
        <taxon>Tracheophyta</taxon>
        <taxon>Spermatophyta</taxon>
        <taxon>Magnoliopsida</taxon>
        <taxon>Liliopsida</taxon>
        <taxon>Poales</taxon>
        <taxon>Poaceae</taxon>
        <taxon>PACMAD clade</taxon>
        <taxon>Panicoideae</taxon>
        <taxon>Andropogonodae</taxon>
        <taxon>Andropogoneae</taxon>
        <taxon>Sorghinae</taxon>
        <taxon>Sorghum</taxon>
    </lineage>
</organism>
<reference evidence="3" key="2">
    <citation type="journal article" date="2018" name="Plant J.">
        <title>The Sorghum bicolor reference genome: improved assembly, gene annotations, a transcriptome atlas, and signatures of genome organization.</title>
        <authorList>
            <person name="McCormick R.F."/>
            <person name="Truong S.K."/>
            <person name="Sreedasyam A."/>
            <person name="Jenkins J."/>
            <person name="Shu S."/>
            <person name="Sims D."/>
            <person name="Kennedy M."/>
            <person name="Amirebrahimi M."/>
            <person name="Weers B.D."/>
            <person name="McKinley B."/>
            <person name="Mattison A."/>
            <person name="Morishige D.T."/>
            <person name="Grimwood J."/>
            <person name="Schmutz J."/>
            <person name="Mullet J.E."/>
        </authorList>
    </citation>
    <scope>NUCLEOTIDE SEQUENCE [LARGE SCALE GENOMIC DNA]</scope>
    <source>
        <strain evidence="3">cv. BTx623</strain>
    </source>
</reference>
<sequence length="133" mass="14051">MASKIMAILPRGREDSQPRSAVHGGMHGKHARVSHTSSSDSLGGFGCLPASERSTRFLLGAASRAAAARRSSSSSSLLGVDGTARACGHKCKNGRARTYVGSGGHWARGARTQRRGERHPIRPRPHSAEAVRT</sequence>
<accession>A0A1W0W523</accession>
<name>A0A1W0W523_SORBI</name>
<keyword evidence="3" id="KW-1185">Reference proteome</keyword>
<evidence type="ECO:0000313" key="3">
    <source>
        <dbReference type="Proteomes" id="UP000000768"/>
    </source>
</evidence>
<dbReference type="Gramene" id="OQU89508">
    <property type="protein sequence ID" value="OQU89508"/>
    <property type="gene ID" value="SORBI_3002G204350"/>
</dbReference>
<reference evidence="2 3" key="1">
    <citation type="journal article" date="2009" name="Nature">
        <title>The Sorghum bicolor genome and the diversification of grasses.</title>
        <authorList>
            <person name="Paterson A.H."/>
            <person name="Bowers J.E."/>
            <person name="Bruggmann R."/>
            <person name="Dubchak I."/>
            <person name="Grimwood J."/>
            <person name="Gundlach H."/>
            <person name="Haberer G."/>
            <person name="Hellsten U."/>
            <person name="Mitros T."/>
            <person name="Poliakov A."/>
            <person name="Schmutz J."/>
            <person name="Spannagl M."/>
            <person name="Tang H."/>
            <person name="Wang X."/>
            <person name="Wicker T."/>
            <person name="Bharti A.K."/>
            <person name="Chapman J."/>
            <person name="Feltus F.A."/>
            <person name="Gowik U."/>
            <person name="Grigoriev I.V."/>
            <person name="Lyons E."/>
            <person name="Maher C.A."/>
            <person name="Martis M."/>
            <person name="Narechania A."/>
            <person name="Otillar R.P."/>
            <person name="Penning B.W."/>
            <person name="Salamov A.A."/>
            <person name="Wang Y."/>
            <person name="Zhang L."/>
            <person name="Carpita N.C."/>
            <person name="Freeling M."/>
            <person name="Gingle A.R."/>
            <person name="Hash C.T."/>
            <person name="Keller B."/>
            <person name="Klein P."/>
            <person name="Kresovich S."/>
            <person name="McCann M.C."/>
            <person name="Ming R."/>
            <person name="Peterson D.G."/>
            <person name="Mehboob-ur-Rahman"/>
            <person name="Ware D."/>
            <person name="Westhoff P."/>
            <person name="Mayer K.F."/>
            <person name="Messing J."/>
            <person name="Rokhsar D.S."/>
        </authorList>
    </citation>
    <scope>NUCLEOTIDE SEQUENCE [LARGE SCALE GENOMIC DNA]</scope>
    <source>
        <strain evidence="3">cv. BTx623</strain>
    </source>
</reference>
<protein>
    <submittedName>
        <fullName evidence="2">Uncharacterized protein</fullName>
    </submittedName>
</protein>
<evidence type="ECO:0000256" key="1">
    <source>
        <dbReference type="SAM" id="MobiDB-lite"/>
    </source>
</evidence>
<dbReference type="InParanoid" id="A0A1W0W523"/>
<evidence type="ECO:0000313" key="2">
    <source>
        <dbReference type="EMBL" id="OQU89508.1"/>
    </source>
</evidence>
<feature type="region of interest" description="Disordered" evidence="1">
    <location>
        <begin position="1"/>
        <end position="42"/>
    </location>
</feature>
<gene>
    <name evidence="2" type="ORF">SORBI_3002G204350</name>
</gene>
<dbReference type="EMBL" id="CM000761">
    <property type="protein sequence ID" value="OQU89508.1"/>
    <property type="molecule type" value="Genomic_DNA"/>
</dbReference>
<feature type="region of interest" description="Disordered" evidence="1">
    <location>
        <begin position="68"/>
        <end position="133"/>
    </location>
</feature>